<dbReference type="GO" id="GO:0016020">
    <property type="term" value="C:membrane"/>
    <property type="evidence" value="ECO:0007669"/>
    <property type="project" value="UniProtKB-SubCell"/>
</dbReference>
<comment type="similarity">
    <text evidence="2 10">Belongs to the mitochondrial carrier (TC 2.A.29) family.</text>
</comment>
<evidence type="ECO:0000256" key="2">
    <source>
        <dbReference type="ARBA" id="ARBA00006375"/>
    </source>
</evidence>
<evidence type="ECO:0000256" key="3">
    <source>
        <dbReference type="ARBA" id="ARBA00022448"/>
    </source>
</evidence>
<comment type="caution">
    <text evidence="11">The sequence shown here is derived from an EMBL/GenBank/DDBJ whole genome shotgun (WGS) entry which is preliminary data.</text>
</comment>
<proteinExistence type="inferred from homology"/>
<dbReference type="PANTHER" id="PTHR45667">
    <property type="entry name" value="S-ADENOSYLMETHIONINE MITOCHONDRIAL CARRIER PROTEIN"/>
    <property type="match status" value="1"/>
</dbReference>
<evidence type="ECO:0000313" key="11">
    <source>
        <dbReference type="EMBL" id="KEF56058.1"/>
    </source>
</evidence>
<evidence type="ECO:0000256" key="5">
    <source>
        <dbReference type="ARBA" id="ARBA00022737"/>
    </source>
</evidence>
<keyword evidence="6" id="KW-0999">Mitochondrion inner membrane</keyword>
<keyword evidence="6" id="KW-0496">Mitochondrion</keyword>
<evidence type="ECO:0000256" key="1">
    <source>
        <dbReference type="ARBA" id="ARBA00004141"/>
    </source>
</evidence>
<evidence type="ECO:0000256" key="7">
    <source>
        <dbReference type="ARBA" id="ARBA00022989"/>
    </source>
</evidence>
<sequence>MSSNTNTDIWLAGAFAAFSVDLLVYPLDTLKTRLQSEDYQKLYKNVDGTSKRALFRGLYQGVGSIILITIPSSGVFFTTYEALKSSINTAIPPNSTLYLPQPAVHAAASVGAELVSCAILTPAEVLKQNAQMLSSGGRGSTSLQVFRQFRSNPARLWRGYTALAARNLPFTGLQFPIFEYLKEYFMKRRKAKRDGAPVNGIAERAMITAMSAGIAGSGAAWITTPIDVVKTRIMLAAGSGDDPSSSKLDGKAKASNLLFQGTQGSRKSGFTVARDILGKEGVRGLFRGALLRAGWTALGSGLYLGCYEGGRFYLEDRRENIKEGDHLMQRDWSKVKVGVGGSRSHDIVKKSAWQDD</sequence>
<evidence type="ECO:0000256" key="10">
    <source>
        <dbReference type="RuleBase" id="RU000488"/>
    </source>
</evidence>
<dbReference type="VEuPathDB" id="FungiDB:A1O9_07639"/>
<dbReference type="PROSITE" id="PS50920">
    <property type="entry name" value="SOLCAR"/>
    <property type="match status" value="3"/>
</dbReference>
<keyword evidence="4 9" id="KW-0812">Transmembrane</keyword>
<keyword evidence="7" id="KW-1133">Transmembrane helix</keyword>
<dbReference type="OrthoDB" id="250329at2759"/>
<dbReference type="Proteomes" id="UP000027920">
    <property type="component" value="Unassembled WGS sequence"/>
</dbReference>
<name>A0A072P9U7_9EURO</name>
<dbReference type="HOGENOM" id="CLU_015166_3_0_1"/>
<keyword evidence="8 9" id="KW-0472">Membrane</keyword>
<organism evidence="11 12">
    <name type="scientific">Exophiala aquamarina CBS 119918</name>
    <dbReference type="NCBI Taxonomy" id="1182545"/>
    <lineage>
        <taxon>Eukaryota</taxon>
        <taxon>Fungi</taxon>
        <taxon>Dikarya</taxon>
        <taxon>Ascomycota</taxon>
        <taxon>Pezizomycotina</taxon>
        <taxon>Eurotiomycetes</taxon>
        <taxon>Chaetothyriomycetidae</taxon>
        <taxon>Chaetothyriales</taxon>
        <taxon>Herpotrichiellaceae</taxon>
        <taxon>Exophiala</taxon>
    </lineage>
</organism>
<dbReference type="EMBL" id="AMGV01000006">
    <property type="protein sequence ID" value="KEF56058.1"/>
    <property type="molecule type" value="Genomic_DNA"/>
</dbReference>
<evidence type="ECO:0000256" key="8">
    <source>
        <dbReference type="ARBA" id="ARBA00023136"/>
    </source>
</evidence>
<dbReference type="RefSeq" id="XP_013258648.1">
    <property type="nucleotide sequence ID" value="XM_013403194.1"/>
</dbReference>
<evidence type="ECO:0000313" key="12">
    <source>
        <dbReference type="Proteomes" id="UP000027920"/>
    </source>
</evidence>
<dbReference type="GeneID" id="25282552"/>
<reference evidence="11 12" key="1">
    <citation type="submission" date="2013-03" db="EMBL/GenBank/DDBJ databases">
        <title>The Genome Sequence of Exophiala aquamarina CBS 119918.</title>
        <authorList>
            <consortium name="The Broad Institute Genomics Platform"/>
            <person name="Cuomo C."/>
            <person name="de Hoog S."/>
            <person name="Gorbushina A."/>
            <person name="Walker B."/>
            <person name="Young S.K."/>
            <person name="Zeng Q."/>
            <person name="Gargeya S."/>
            <person name="Fitzgerald M."/>
            <person name="Haas B."/>
            <person name="Abouelleil A."/>
            <person name="Allen A.W."/>
            <person name="Alvarado L."/>
            <person name="Arachchi H.M."/>
            <person name="Berlin A.M."/>
            <person name="Chapman S.B."/>
            <person name="Gainer-Dewar J."/>
            <person name="Goldberg J."/>
            <person name="Griggs A."/>
            <person name="Gujja S."/>
            <person name="Hansen M."/>
            <person name="Howarth C."/>
            <person name="Imamovic A."/>
            <person name="Ireland A."/>
            <person name="Larimer J."/>
            <person name="McCowan C."/>
            <person name="Murphy C."/>
            <person name="Pearson M."/>
            <person name="Poon T.W."/>
            <person name="Priest M."/>
            <person name="Roberts A."/>
            <person name="Saif S."/>
            <person name="Shea T."/>
            <person name="Sisk P."/>
            <person name="Sykes S."/>
            <person name="Wortman J."/>
            <person name="Nusbaum C."/>
            <person name="Birren B."/>
        </authorList>
    </citation>
    <scope>NUCLEOTIDE SEQUENCE [LARGE SCALE GENOMIC DNA]</scope>
    <source>
        <strain evidence="11 12">CBS 119918</strain>
    </source>
</reference>
<keyword evidence="12" id="KW-1185">Reference proteome</keyword>
<dbReference type="SUPFAM" id="SSF103506">
    <property type="entry name" value="Mitochondrial carrier"/>
    <property type="match status" value="1"/>
</dbReference>
<keyword evidence="5" id="KW-0677">Repeat</keyword>
<feature type="repeat" description="Solcar" evidence="9">
    <location>
        <begin position="100"/>
        <end position="184"/>
    </location>
</feature>
<dbReference type="Pfam" id="PF00153">
    <property type="entry name" value="Mito_carr"/>
    <property type="match status" value="3"/>
</dbReference>
<feature type="repeat" description="Solcar" evidence="9">
    <location>
        <begin position="203"/>
        <end position="313"/>
    </location>
</feature>
<feature type="repeat" description="Solcar" evidence="9">
    <location>
        <begin position="4"/>
        <end position="86"/>
    </location>
</feature>
<dbReference type="Gene3D" id="1.50.40.10">
    <property type="entry name" value="Mitochondrial carrier domain"/>
    <property type="match status" value="1"/>
</dbReference>
<accession>A0A072P9U7</accession>
<comment type="subcellular location">
    <subcellularLocation>
        <location evidence="1">Membrane</location>
        <topology evidence="1">Multi-pass membrane protein</topology>
    </subcellularLocation>
</comment>
<dbReference type="InterPro" id="IPR023395">
    <property type="entry name" value="MCP_dom_sf"/>
</dbReference>
<gene>
    <name evidence="11" type="ORF">A1O9_07639</name>
</gene>
<evidence type="ECO:0000256" key="9">
    <source>
        <dbReference type="PROSITE-ProRule" id="PRU00282"/>
    </source>
</evidence>
<evidence type="ECO:0000256" key="6">
    <source>
        <dbReference type="ARBA" id="ARBA00022792"/>
    </source>
</evidence>
<dbReference type="InterPro" id="IPR018108">
    <property type="entry name" value="MCP_transmembrane"/>
</dbReference>
<evidence type="ECO:0000256" key="4">
    <source>
        <dbReference type="ARBA" id="ARBA00022692"/>
    </source>
</evidence>
<protein>
    <submittedName>
        <fullName evidence="11">Uncharacterized protein</fullName>
    </submittedName>
</protein>
<dbReference type="AlphaFoldDB" id="A0A072P9U7"/>
<keyword evidence="3 10" id="KW-0813">Transport</keyword>